<evidence type="ECO:0000256" key="7">
    <source>
        <dbReference type="ARBA" id="ARBA00023136"/>
    </source>
</evidence>
<dbReference type="Proteomes" id="UP000036681">
    <property type="component" value="Unplaced"/>
</dbReference>
<dbReference type="SMART" id="SM00241">
    <property type="entry name" value="ZP"/>
    <property type="match status" value="1"/>
</dbReference>
<accession>A0A9J2NZH5</accession>
<dbReference type="InterPro" id="IPR051962">
    <property type="entry name" value="Cuticlin"/>
</dbReference>
<dbReference type="GO" id="GO:0005886">
    <property type="term" value="C:plasma membrane"/>
    <property type="evidence" value="ECO:0007669"/>
    <property type="project" value="UniProtKB-SubCell"/>
</dbReference>
<name>A0A9J2NZH5_ASCLU</name>
<evidence type="ECO:0000259" key="10">
    <source>
        <dbReference type="PROSITE" id="PS51034"/>
    </source>
</evidence>
<organism evidence="11 12">
    <name type="scientific">Ascaris lumbricoides</name>
    <name type="common">Giant roundworm</name>
    <dbReference type="NCBI Taxonomy" id="6252"/>
    <lineage>
        <taxon>Eukaryota</taxon>
        <taxon>Metazoa</taxon>
        <taxon>Ecdysozoa</taxon>
        <taxon>Nematoda</taxon>
        <taxon>Chromadorea</taxon>
        <taxon>Rhabditida</taxon>
        <taxon>Spirurina</taxon>
        <taxon>Ascaridomorpha</taxon>
        <taxon>Ascaridoidea</taxon>
        <taxon>Ascarididae</taxon>
        <taxon>Ascaris</taxon>
    </lineage>
</organism>
<proteinExistence type="predicted"/>
<feature type="region of interest" description="Disordered" evidence="8">
    <location>
        <begin position="342"/>
        <end position="374"/>
    </location>
</feature>
<dbReference type="InterPro" id="IPR056953">
    <property type="entry name" value="CUT_N"/>
</dbReference>
<dbReference type="WBParaSite" id="ALUE_0000276901-mRNA-1">
    <property type="protein sequence ID" value="ALUE_0000276901-mRNA-1"/>
    <property type="gene ID" value="ALUE_0000276901"/>
</dbReference>
<evidence type="ECO:0000256" key="5">
    <source>
        <dbReference type="ARBA" id="ARBA00022729"/>
    </source>
</evidence>
<evidence type="ECO:0000256" key="3">
    <source>
        <dbReference type="ARBA" id="ARBA00022475"/>
    </source>
</evidence>
<protein>
    <submittedName>
        <fullName evidence="12">ZP domain-containing protein</fullName>
    </submittedName>
</protein>
<comment type="subcellular location">
    <subcellularLocation>
        <location evidence="1">Cell membrane</location>
        <topology evidence="1">Single-pass type I membrane protein</topology>
    </subcellularLocation>
</comment>
<keyword evidence="11" id="KW-1185">Reference proteome</keyword>
<evidence type="ECO:0000256" key="8">
    <source>
        <dbReference type="SAM" id="MobiDB-lite"/>
    </source>
</evidence>
<keyword evidence="3" id="KW-1003">Cell membrane</keyword>
<feature type="compositionally biased region" description="Basic and acidic residues" evidence="8">
    <location>
        <begin position="354"/>
        <end position="373"/>
    </location>
</feature>
<sequence>MYWQKEKVVIFAGGEDRLPEANGHERHPPFYSNIDDNGASESITSGFVDNGILGDPYVDCGDNFIEVRFDTRNTFKGLVFVEDHLTEPECRSAPAEEVGERGRNASLRLGFKGCGVERRRSKDPRGIFIVASLIVAFHPEFLTKIDRVYVVQCFYMEMEKILEKEIQVKMNPPILQTEQVPMPVCRYEVLDGSPTGPPIFYAVIGQMVYHKWSCETSTENQFCMIVHNCYVDDGNGDRVQLIDEKGCDQVLSLYRQPVSYHFARNPSLNLSIRLSFEERQCKVNFTILTCAKDKYLLQNLEYVSDLMVGKEAHVYKYADRQSMFFDCQIMLTIKEPNQEYCEIPSCPDPPRRRRSEEIANSKQPSSERYEQHSHSGNIEADLIAKNSTVSEIETSFVISKEQIERMGWLESNFDLYLDEICMTSFGVGTVAMINLLMISTSAVFFYGAYRHAVDKVQA</sequence>
<feature type="domain" description="ZP" evidence="10">
    <location>
        <begin position="59"/>
        <end position="348"/>
    </location>
</feature>
<keyword evidence="4 9" id="KW-0812">Transmembrane</keyword>
<dbReference type="InterPro" id="IPR001507">
    <property type="entry name" value="ZP_dom"/>
</dbReference>
<feature type="transmembrane region" description="Helical" evidence="9">
    <location>
        <begin position="425"/>
        <end position="449"/>
    </location>
</feature>
<dbReference type="Pfam" id="PF25057">
    <property type="entry name" value="CUT_N"/>
    <property type="match status" value="1"/>
</dbReference>
<dbReference type="Pfam" id="PF25301">
    <property type="entry name" value="CUT_C"/>
    <property type="match status" value="2"/>
</dbReference>
<evidence type="ECO:0000256" key="6">
    <source>
        <dbReference type="ARBA" id="ARBA00022989"/>
    </source>
</evidence>
<reference evidence="12" key="1">
    <citation type="submission" date="2023-03" db="UniProtKB">
        <authorList>
            <consortium name="WormBaseParasite"/>
        </authorList>
    </citation>
    <scope>IDENTIFICATION</scope>
</reference>
<evidence type="ECO:0000313" key="11">
    <source>
        <dbReference type="Proteomes" id="UP000036681"/>
    </source>
</evidence>
<keyword evidence="6 9" id="KW-1133">Transmembrane helix</keyword>
<dbReference type="InterPro" id="IPR057475">
    <property type="entry name" value="CUT_C"/>
</dbReference>
<dbReference type="PROSITE" id="PS51034">
    <property type="entry name" value="ZP_2"/>
    <property type="match status" value="1"/>
</dbReference>
<evidence type="ECO:0000256" key="2">
    <source>
        <dbReference type="ARBA" id="ARBA00022460"/>
    </source>
</evidence>
<dbReference type="AlphaFoldDB" id="A0A9J2NZH5"/>
<keyword evidence="2" id="KW-0193">Cuticle</keyword>
<keyword evidence="5" id="KW-0732">Signal</keyword>
<keyword evidence="7 9" id="KW-0472">Membrane</keyword>
<dbReference type="PANTHER" id="PTHR22907:SF11">
    <property type="entry name" value="CUTICLIN-5"/>
    <property type="match status" value="1"/>
</dbReference>
<evidence type="ECO:0000313" key="12">
    <source>
        <dbReference type="WBParaSite" id="ALUE_0000276901-mRNA-1"/>
    </source>
</evidence>
<dbReference type="GO" id="GO:0042302">
    <property type="term" value="F:structural constituent of cuticle"/>
    <property type="evidence" value="ECO:0007669"/>
    <property type="project" value="UniProtKB-KW"/>
</dbReference>
<evidence type="ECO:0000256" key="4">
    <source>
        <dbReference type="ARBA" id="ARBA00022692"/>
    </source>
</evidence>
<evidence type="ECO:0000256" key="1">
    <source>
        <dbReference type="ARBA" id="ARBA00004251"/>
    </source>
</evidence>
<evidence type="ECO:0000256" key="9">
    <source>
        <dbReference type="SAM" id="Phobius"/>
    </source>
</evidence>
<dbReference type="PANTHER" id="PTHR22907">
    <property type="entry name" value="GH04558P"/>
    <property type="match status" value="1"/>
</dbReference>